<dbReference type="eggNOG" id="COG4405">
    <property type="taxonomic scope" value="Bacteria"/>
</dbReference>
<dbReference type="EMBL" id="AOCK01000004">
    <property type="protein sequence ID" value="EMQ98944.1"/>
    <property type="molecule type" value="Genomic_DNA"/>
</dbReference>
<dbReference type="InterPro" id="IPR009326">
    <property type="entry name" value="DUF984"/>
</dbReference>
<reference evidence="3 4" key="1">
    <citation type="journal article" date="2013" name="Genome Announc.">
        <title>Draft Genome Sequence of Arthrobacter gangotriensis Strain Lz1yT, Isolated from a Penguin Rookery Soil Sample Collected in Antarctica, near the Indian Station Dakshin Gangotri.</title>
        <authorList>
            <person name="Shivaji S."/>
            <person name="Ara S."/>
            <person name="Bandi S."/>
            <person name="Singh A."/>
            <person name="Kumar Pinnaka A."/>
        </authorList>
    </citation>
    <scope>NUCLEOTIDE SEQUENCE [LARGE SCALE GENOMIC DNA]</scope>
    <source>
        <strain evidence="3 4">Lz1y</strain>
    </source>
</reference>
<dbReference type="InterPro" id="IPR015947">
    <property type="entry name" value="PUA-like_sf"/>
</dbReference>
<accession>M7NAW8</accession>
<feature type="domain" description="ASCH" evidence="2">
    <location>
        <begin position="41"/>
        <end position="163"/>
    </location>
</feature>
<dbReference type="SUPFAM" id="SSF88697">
    <property type="entry name" value="PUA domain-like"/>
    <property type="match status" value="1"/>
</dbReference>
<evidence type="ECO:0000256" key="1">
    <source>
        <dbReference type="SAM" id="MobiDB-lite"/>
    </source>
</evidence>
<gene>
    <name evidence="3" type="ORF">ADIAG_01703</name>
</gene>
<dbReference type="PANTHER" id="PTHR39203:SF1">
    <property type="entry name" value="CYTOPLASMIC PROTEIN"/>
    <property type="match status" value="1"/>
</dbReference>
<dbReference type="AlphaFoldDB" id="M7NAW8"/>
<protein>
    <submittedName>
        <fullName evidence="3">Asch domain superfamily protein</fullName>
    </submittedName>
</protein>
<name>M7NAW8_9MICC</name>
<keyword evidence="4" id="KW-1185">Reference proteome</keyword>
<sequence>MNAQVPNLGELDLLAAAAMWAQYAAARPEAVGLCPVYTVECFGDSPALADALLHEVLHGTKRATSTLAREFLDEGVELPRVGSHWIACDSAGAPRAILRSIELRLGTFADADADFARDEGEDDLSLESWRHEHRKYWRRTEAARSRTWNESDTIVFERFELAWPFPLPELPPQPGRGTPSGRTERRG</sequence>
<dbReference type="InterPro" id="IPR007374">
    <property type="entry name" value="ASCH_domain"/>
</dbReference>
<evidence type="ECO:0000313" key="4">
    <source>
        <dbReference type="Proteomes" id="UP000012015"/>
    </source>
</evidence>
<dbReference type="STRING" id="1276920.ADIAG_01703"/>
<dbReference type="PATRIC" id="fig|1276920.7.peg.1704"/>
<dbReference type="Gene3D" id="3.10.400.10">
    <property type="entry name" value="Sulfate adenylyltransferase"/>
    <property type="match status" value="1"/>
</dbReference>
<comment type="caution">
    <text evidence="3">The sequence shown here is derived from an EMBL/GenBank/DDBJ whole genome shotgun (WGS) entry which is preliminary data.</text>
</comment>
<dbReference type="Pfam" id="PF04266">
    <property type="entry name" value="ASCH"/>
    <property type="match status" value="1"/>
</dbReference>
<proteinExistence type="predicted"/>
<organism evidence="3 4">
    <name type="scientific">Paeniglutamicibacter gangotriensis Lz1y</name>
    <dbReference type="NCBI Taxonomy" id="1276920"/>
    <lineage>
        <taxon>Bacteria</taxon>
        <taxon>Bacillati</taxon>
        <taxon>Actinomycetota</taxon>
        <taxon>Actinomycetes</taxon>
        <taxon>Micrococcales</taxon>
        <taxon>Micrococcaceae</taxon>
        <taxon>Paeniglutamicibacter</taxon>
    </lineage>
</organism>
<dbReference type="PANTHER" id="PTHR39203">
    <property type="entry name" value="CYTOPLASMIC PROTEIN-RELATED"/>
    <property type="match status" value="1"/>
</dbReference>
<dbReference type="RefSeq" id="WP_007270893.1">
    <property type="nucleotide sequence ID" value="NZ_AOCK01000004.1"/>
</dbReference>
<dbReference type="Proteomes" id="UP000012015">
    <property type="component" value="Unassembled WGS sequence"/>
</dbReference>
<dbReference type="SMART" id="SM01022">
    <property type="entry name" value="ASCH"/>
    <property type="match status" value="1"/>
</dbReference>
<feature type="region of interest" description="Disordered" evidence="1">
    <location>
        <begin position="166"/>
        <end position="187"/>
    </location>
</feature>
<evidence type="ECO:0000259" key="2">
    <source>
        <dbReference type="SMART" id="SM01022"/>
    </source>
</evidence>
<evidence type="ECO:0000313" key="3">
    <source>
        <dbReference type="EMBL" id="EMQ98944.1"/>
    </source>
</evidence>